<reference evidence="2" key="1">
    <citation type="journal article" date="2019" name="Int. J. Syst. Evol. Microbiol.">
        <title>The Global Catalogue of Microorganisms (GCM) 10K type strain sequencing project: providing services to taxonomists for standard genome sequencing and annotation.</title>
        <authorList>
            <consortium name="The Broad Institute Genomics Platform"/>
            <consortium name="The Broad Institute Genome Sequencing Center for Infectious Disease"/>
            <person name="Wu L."/>
            <person name="Ma J."/>
        </authorList>
    </citation>
    <scope>NUCLEOTIDE SEQUENCE [LARGE SCALE GENOMIC DNA]</scope>
    <source>
        <strain evidence="2">JCM 14303</strain>
    </source>
</reference>
<dbReference type="EMBL" id="BAAANC010000002">
    <property type="protein sequence ID" value="GAA1534625.1"/>
    <property type="molecule type" value="Genomic_DNA"/>
</dbReference>
<organism evidence="1 2">
    <name type="scientific">Kribbella lupini</name>
    <dbReference type="NCBI Taxonomy" id="291602"/>
    <lineage>
        <taxon>Bacteria</taxon>
        <taxon>Bacillati</taxon>
        <taxon>Actinomycetota</taxon>
        <taxon>Actinomycetes</taxon>
        <taxon>Propionibacteriales</taxon>
        <taxon>Kribbellaceae</taxon>
        <taxon>Kribbella</taxon>
    </lineage>
</organism>
<proteinExistence type="predicted"/>
<keyword evidence="2" id="KW-1185">Reference proteome</keyword>
<comment type="caution">
    <text evidence="1">The sequence shown here is derived from an EMBL/GenBank/DDBJ whole genome shotgun (WGS) entry which is preliminary data.</text>
</comment>
<sequence length="306" mass="34028">MTTDRERLLARHRAELDDWWADESQSPGLGEEQLETARRRNWLSAAREYDESASLAEELLLRLTGGSTATGALSFAVGDALLKPLQETLASVANDDLQLEITGISQGSTVLHVRPAGYSDVHSANMRVDSSPADQAMRELLRLVSAVEDEADVRPWMRALDSMDRLVKALDRFELGVSMTWYARDGETRVSKLTDRGRNYYLGLQETTAAERQTVVSGIVTELRASGVVKVKASNKKNATAWEVRMAAEDLIAMRLQLGQPVHFLVREDETTDKVGRPHSRTWTYLRSLSRTDGLPWDDGDGSLPS</sequence>
<evidence type="ECO:0000313" key="1">
    <source>
        <dbReference type="EMBL" id="GAA1534625.1"/>
    </source>
</evidence>
<name>A0ABP4M1X1_9ACTN</name>
<dbReference type="RefSeq" id="WP_344176334.1">
    <property type="nucleotide sequence ID" value="NZ_BAAANC010000002.1"/>
</dbReference>
<gene>
    <name evidence="1" type="ORF">GCM10009741_41330</name>
</gene>
<evidence type="ECO:0000313" key="2">
    <source>
        <dbReference type="Proteomes" id="UP001500363"/>
    </source>
</evidence>
<protein>
    <submittedName>
        <fullName evidence="1">Uncharacterized protein</fullName>
    </submittedName>
</protein>
<dbReference type="Proteomes" id="UP001500363">
    <property type="component" value="Unassembled WGS sequence"/>
</dbReference>
<accession>A0ABP4M1X1</accession>